<dbReference type="InterPro" id="IPR036188">
    <property type="entry name" value="FAD/NAD-bd_sf"/>
</dbReference>
<evidence type="ECO:0000256" key="8">
    <source>
        <dbReference type="ARBA" id="ARBA00023002"/>
    </source>
</evidence>
<sequence length="459" mass="49637">MKDIIVIGGGPGGYVAAIRAAQLGANVSVVEMDRFGGTCLNRGCIPTKAIYRTAELFNTLKHISDFGINVKEFSIDVDTIQNRKSNIINTLVSGIEALLKGNGVEVIRGEAILIDKNTVNVKCENEEIILKGKNIIIATGSQSEIPEIQGKEHKNVITSDELLDFKSIPETLVVIGGGVIGMEFATIFNAMGSKVKVIVARDSILYDVDRELTKRFTAMAKKSGIEILTSTKVKSFDGEEKVLIQCEGKKGEVSIEADLVLLAKGRKALLNGIDTEKIGIETYKKGIKVDKNYETSVKDLYAIGDVNGISLLAHAASHQGVQVVEHILLNKPCDDLVIPSCIFTFPEIATVGITEEEAKVKNISYKKNKFMFGANGKALALGEGEGFVKVISDENNKLIGIHIMGPHASDLILEGTLAVEKNMTVKDIKEVVHSHPTLGEALYEAILGINKEAIHSINK</sequence>
<keyword evidence="6 16" id="KW-0285">Flavoprotein</keyword>
<comment type="similarity">
    <text evidence="2 16">Belongs to the class-I pyridine nucleotide-disulfide oxidoreductase family.</text>
</comment>
<dbReference type="GO" id="GO:0005737">
    <property type="term" value="C:cytoplasm"/>
    <property type="evidence" value="ECO:0007669"/>
    <property type="project" value="UniProtKB-SubCell"/>
</dbReference>
<gene>
    <name evidence="19" type="ORF">SAMN04488528_1004104</name>
</gene>
<evidence type="ECO:0000256" key="16">
    <source>
        <dbReference type="RuleBase" id="RU003692"/>
    </source>
</evidence>
<keyword evidence="20" id="KW-1185">Reference proteome</keyword>
<dbReference type="PANTHER" id="PTHR22912:SF217">
    <property type="entry name" value="DIHYDROLIPOYL DEHYDROGENASE"/>
    <property type="match status" value="1"/>
</dbReference>
<comment type="cofactor">
    <cofactor evidence="14 16">
        <name>FAD</name>
        <dbReference type="ChEBI" id="CHEBI:57692"/>
    </cofactor>
    <text evidence="14 16">Binds 1 FAD per subunit.</text>
</comment>
<keyword evidence="14" id="KW-0547">Nucleotide-binding</keyword>
<comment type="miscellaneous">
    <text evidence="16">The active site is a redox-active disulfide bond.</text>
</comment>
<comment type="catalytic activity">
    <reaction evidence="12 16">
        <text>N(6)-[(R)-dihydrolipoyl]-L-lysyl-[protein] + NAD(+) = N(6)-[(R)-lipoyl]-L-lysyl-[protein] + NADH + H(+)</text>
        <dbReference type="Rhea" id="RHEA:15045"/>
        <dbReference type="Rhea" id="RHEA-COMP:10474"/>
        <dbReference type="Rhea" id="RHEA-COMP:10475"/>
        <dbReference type="ChEBI" id="CHEBI:15378"/>
        <dbReference type="ChEBI" id="CHEBI:57540"/>
        <dbReference type="ChEBI" id="CHEBI:57945"/>
        <dbReference type="ChEBI" id="CHEBI:83099"/>
        <dbReference type="ChEBI" id="CHEBI:83100"/>
        <dbReference type="EC" id="1.8.1.4"/>
    </reaction>
</comment>
<dbReference type="NCBIfam" id="TIGR01350">
    <property type="entry name" value="lipoamide_DH"/>
    <property type="match status" value="1"/>
</dbReference>
<organism evidence="19 20">
    <name type="scientific">Clostridium frigidicarnis</name>
    <dbReference type="NCBI Taxonomy" id="84698"/>
    <lineage>
        <taxon>Bacteria</taxon>
        <taxon>Bacillati</taxon>
        <taxon>Bacillota</taxon>
        <taxon>Clostridia</taxon>
        <taxon>Eubacteriales</taxon>
        <taxon>Clostridiaceae</taxon>
        <taxon>Clostridium</taxon>
    </lineage>
</organism>
<dbReference type="InterPro" id="IPR001100">
    <property type="entry name" value="Pyr_nuc-diS_OxRdtase"/>
</dbReference>
<name>A0A1I0W7E6_9CLOT</name>
<dbReference type="SUPFAM" id="SSF51905">
    <property type="entry name" value="FAD/NAD(P)-binding domain"/>
    <property type="match status" value="1"/>
</dbReference>
<evidence type="ECO:0000256" key="5">
    <source>
        <dbReference type="ARBA" id="ARBA00022490"/>
    </source>
</evidence>
<evidence type="ECO:0000256" key="11">
    <source>
        <dbReference type="ARBA" id="ARBA00023284"/>
    </source>
</evidence>
<evidence type="ECO:0000256" key="7">
    <source>
        <dbReference type="ARBA" id="ARBA00022827"/>
    </source>
</evidence>
<dbReference type="FunFam" id="3.30.390.30:FF:000001">
    <property type="entry name" value="Dihydrolipoyl dehydrogenase"/>
    <property type="match status" value="1"/>
</dbReference>
<dbReference type="Pfam" id="PF07992">
    <property type="entry name" value="Pyr_redox_2"/>
    <property type="match status" value="1"/>
</dbReference>
<feature type="binding site" evidence="14">
    <location>
        <position position="48"/>
    </location>
    <ligand>
        <name>FAD</name>
        <dbReference type="ChEBI" id="CHEBI:57692"/>
    </ligand>
</feature>
<feature type="binding site" evidence="14">
    <location>
        <position position="305"/>
    </location>
    <ligand>
        <name>NAD(+)</name>
        <dbReference type="ChEBI" id="CHEBI:57540"/>
    </ligand>
</feature>
<feature type="binding site" evidence="14">
    <location>
        <position position="265"/>
    </location>
    <ligand>
        <name>NAD(+)</name>
        <dbReference type="ChEBI" id="CHEBI:57540"/>
    </ligand>
</feature>
<evidence type="ECO:0000256" key="10">
    <source>
        <dbReference type="ARBA" id="ARBA00023157"/>
    </source>
</evidence>
<dbReference type="InterPro" id="IPR004099">
    <property type="entry name" value="Pyr_nucl-diS_OxRdtase_dimer"/>
</dbReference>
<keyword evidence="10" id="KW-1015">Disulfide bond</keyword>
<dbReference type="PANTHER" id="PTHR22912">
    <property type="entry name" value="DISULFIDE OXIDOREDUCTASE"/>
    <property type="match status" value="1"/>
</dbReference>
<dbReference type="STRING" id="84698.SAMN04488528_1004104"/>
<feature type="disulfide bond" description="Redox-active" evidence="15">
    <location>
        <begin position="39"/>
        <end position="44"/>
    </location>
</feature>
<evidence type="ECO:0000256" key="1">
    <source>
        <dbReference type="ARBA" id="ARBA00004496"/>
    </source>
</evidence>
<evidence type="ECO:0000256" key="12">
    <source>
        <dbReference type="ARBA" id="ARBA00049187"/>
    </source>
</evidence>
<keyword evidence="9 14" id="KW-0520">NAD</keyword>
<dbReference type="PRINTS" id="PR00411">
    <property type="entry name" value="PNDRDTASEI"/>
</dbReference>
<evidence type="ECO:0000256" key="4">
    <source>
        <dbReference type="ARBA" id="ARBA00016961"/>
    </source>
</evidence>
<dbReference type="InterPro" id="IPR023753">
    <property type="entry name" value="FAD/NAD-binding_dom"/>
</dbReference>
<dbReference type="GO" id="GO:0004148">
    <property type="term" value="F:dihydrolipoyl dehydrogenase (NADH) activity"/>
    <property type="evidence" value="ECO:0007669"/>
    <property type="project" value="UniProtKB-EC"/>
</dbReference>
<dbReference type="PROSITE" id="PS00076">
    <property type="entry name" value="PYRIDINE_REDOX_1"/>
    <property type="match status" value="1"/>
</dbReference>
<dbReference type="InterPro" id="IPR012999">
    <property type="entry name" value="Pyr_OxRdtase_I_AS"/>
</dbReference>
<dbReference type="InterPro" id="IPR016156">
    <property type="entry name" value="FAD/NAD-linked_Rdtase_dimer_sf"/>
</dbReference>
<comment type="subcellular location">
    <subcellularLocation>
        <location evidence="1">Cytoplasm</location>
    </subcellularLocation>
</comment>
<dbReference type="Proteomes" id="UP000198619">
    <property type="component" value="Unassembled WGS sequence"/>
</dbReference>
<evidence type="ECO:0000256" key="9">
    <source>
        <dbReference type="ARBA" id="ARBA00023027"/>
    </source>
</evidence>
<protein>
    <recommendedName>
        <fullName evidence="4 16">Dihydrolipoyl dehydrogenase</fullName>
        <ecNumber evidence="3 16">1.8.1.4</ecNumber>
    </recommendedName>
</protein>
<feature type="domain" description="Pyridine nucleotide-disulphide oxidoreductase dimerisation" evidence="17">
    <location>
        <begin position="338"/>
        <end position="445"/>
    </location>
</feature>
<keyword evidence="7 14" id="KW-0274">FAD</keyword>
<dbReference type="EMBL" id="FOKI01000004">
    <property type="protein sequence ID" value="SFA84501.1"/>
    <property type="molecule type" value="Genomic_DNA"/>
</dbReference>
<dbReference type="GO" id="GO:0050660">
    <property type="term" value="F:flavin adenine dinucleotide binding"/>
    <property type="evidence" value="ECO:0007669"/>
    <property type="project" value="InterPro"/>
</dbReference>
<dbReference type="Gene3D" id="3.50.50.60">
    <property type="entry name" value="FAD/NAD(P)-binding domain"/>
    <property type="match status" value="2"/>
</dbReference>
<evidence type="ECO:0000256" key="2">
    <source>
        <dbReference type="ARBA" id="ARBA00007532"/>
    </source>
</evidence>
<dbReference type="OrthoDB" id="9807946at2"/>
<dbReference type="Pfam" id="PF02852">
    <property type="entry name" value="Pyr_redox_dim"/>
    <property type="match status" value="1"/>
</dbReference>
<evidence type="ECO:0000256" key="6">
    <source>
        <dbReference type="ARBA" id="ARBA00022630"/>
    </source>
</evidence>
<dbReference type="InterPro" id="IPR006258">
    <property type="entry name" value="Lipoamide_DH"/>
</dbReference>
<dbReference type="EC" id="1.8.1.4" evidence="3 16"/>
<reference evidence="19 20" key="1">
    <citation type="submission" date="2016-10" db="EMBL/GenBank/DDBJ databases">
        <authorList>
            <person name="de Groot N.N."/>
        </authorList>
    </citation>
    <scope>NUCLEOTIDE SEQUENCE [LARGE SCALE GENOMIC DNA]</scope>
    <source>
        <strain evidence="19 20">DSM 12271</strain>
    </source>
</reference>
<dbReference type="AlphaFoldDB" id="A0A1I0W7E6"/>
<dbReference type="Gene3D" id="3.30.390.30">
    <property type="match status" value="1"/>
</dbReference>
<evidence type="ECO:0000259" key="18">
    <source>
        <dbReference type="Pfam" id="PF07992"/>
    </source>
</evidence>
<evidence type="ECO:0000313" key="19">
    <source>
        <dbReference type="EMBL" id="SFA84501.1"/>
    </source>
</evidence>
<evidence type="ECO:0000256" key="13">
    <source>
        <dbReference type="PIRSR" id="PIRSR000350-2"/>
    </source>
</evidence>
<keyword evidence="8 16" id="KW-0560">Oxidoreductase</keyword>
<dbReference type="SUPFAM" id="SSF55424">
    <property type="entry name" value="FAD/NAD-linked reductases, dimerisation (C-terminal) domain"/>
    <property type="match status" value="1"/>
</dbReference>
<dbReference type="PRINTS" id="PR00368">
    <property type="entry name" value="FADPNR"/>
</dbReference>
<evidence type="ECO:0000259" key="17">
    <source>
        <dbReference type="Pfam" id="PF02852"/>
    </source>
</evidence>
<evidence type="ECO:0000313" key="20">
    <source>
        <dbReference type="Proteomes" id="UP000198619"/>
    </source>
</evidence>
<feature type="binding site" evidence="14">
    <location>
        <begin position="139"/>
        <end position="141"/>
    </location>
    <ligand>
        <name>FAD</name>
        <dbReference type="ChEBI" id="CHEBI:57692"/>
    </ligand>
</feature>
<keyword evidence="5" id="KW-0963">Cytoplasm</keyword>
<feature type="binding site" evidence="14">
    <location>
        <begin position="176"/>
        <end position="183"/>
    </location>
    <ligand>
        <name>NAD(+)</name>
        <dbReference type="ChEBI" id="CHEBI:57540"/>
    </ligand>
</feature>
<dbReference type="InterPro" id="IPR050151">
    <property type="entry name" value="Class-I_Pyr_Nuc-Dis_Oxidored"/>
</dbReference>
<evidence type="ECO:0000256" key="14">
    <source>
        <dbReference type="PIRSR" id="PIRSR000350-3"/>
    </source>
</evidence>
<feature type="domain" description="FAD/NAD(P)-binding" evidence="18">
    <location>
        <begin position="2"/>
        <end position="320"/>
    </location>
</feature>
<evidence type="ECO:0000256" key="15">
    <source>
        <dbReference type="PIRSR" id="PIRSR000350-4"/>
    </source>
</evidence>
<dbReference type="RefSeq" id="WP_090038930.1">
    <property type="nucleotide sequence ID" value="NZ_FOKI01000004.1"/>
</dbReference>
<accession>A0A1I0W7E6</accession>
<keyword evidence="11 16" id="KW-0676">Redox-active center</keyword>
<dbReference type="PIRSF" id="PIRSF000350">
    <property type="entry name" value="Mercury_reductase_MerA"/>
    <property type="match status" value="1"/>
</dbReference>
<dbReference type="GO" id="GO:0006103">
    <property type="term" value="P:2-oxoglutarate metabolic process"/>
    <property type="evidence" value="ECO:0007669"/>
    <property type="project" value="TreeGrafter"/>
</dbReference>
<feature type="active site" description="Proton acceptor" evidence="13">
    <location>
        <position position="435"/>
    </location>
</feature>
<evidence type="ECO:0000256" key="3">
    <source>
        <dbReference type="ARBA" id="ARBA00012608"/>
    </source>
</evidence>
<proteinExistence type="inferred from homology"/>